<dbReference type="EMBL" id="CAJHIQ010000001">
    <property type="protein sequence ID" value="CAD6490696.1"/>
    <property type="molecule type" value="Genomic_DNA"/>
</dbReference>
<dbReference type="InterPro" id="IPR031807">
    <property type="entry name" value="HicB-like"/>
</dbReference>
<dbReference type="AlphaFoldDB" id="A0A811T0H8"/>
<protein>
    <submittedName>
        <fullName evidence="2">HicB_like antitoxin of bacterial toxin-antitoxinsystem</fullName>
    </submittedName>
</protein>
<reference evidence="2" key="1">
    <citation type="submission" date="2020-10" db="EMBL/GenBank/DDBJ databases">
        <authorList>
            <person name="Hahn C.J."/>
            <person name="Laso-Perez R."/>
            <person name="Vulcano F."/>
            <person name="Vaziourakis K.-M."/>
            <person name="Stokke R."/>
            <person name="Steen I.H."/>
            <person name="Teske A."/>
            <person name="Boetius A."/>
            <person name="Liebeke M."/>
            <person name="Amann R."/>
            <person name="Knittel K."/>
        </authorList>
    </citation>
    <scope>NUCLEOTIDE SEQUENCE</scope>
    <source>
        <strain evidence="3">Gfbio:e3339647-f889-4370-9287-4fb5cb688e4c:AG392D22_GoMArc1</strain>
        <strain evidence="2">Gfbio:e3339647-f889-4370-9287-4fb5cb688e4c:AG392M11_GoMArc1</strain>
    </source>
</reference>
<evidence type="ECO:0000313" key="2">
    <source>
        <dbReference type="EMBL" id="CAD6490696.1"/>
    </source>
</evidence>
<evidence type="ECO:0000313" key="4">
    <source>
        <dbReference type="Proteomes" id="UP000639006"/>
    </source>
</evidence>
<dbReference type="Proteomes" id="UP000634805">
    <property type="component" value="Unassembled WGS sequence"/>
</dbReference>
<dbReference type="Gene3D" id="3.30.160.250">
    <property type="match status" value="1"/>
</dbReference>
<organism evidence="2 4">
    <name type="scientific">Candidatus Argoarchaeum ethanivorans</name>
    <dbReference type="NCBI Taxonomy" id="2608793"/>
    <lineage>
        <taxon>Archaea</taxon>
        <taxon>Methanobacteriati</taxon>
        <taxon>Methanobacteriota</taxon>
        <taxon>Stenosarchaea group</taxon>
        <taxon>Methanomicrobia</taxon>
        <taxon>Methanosarcinales</taxon>
        <taxon>Methanosarcinales incertae sedis</taxon>
        <taxon>GOM Arc I cluster</taxon>
        <taxon>Candidatus Argoarchaeum</taxon>
    </lineage>
</organism>
<name>A0A811T0H8_9EURY</name>
<evidence type="ECO:0000259" key="1">
    <source>
        <dbReference type="Pfam" id="PF15919"/>
    </source>
</evidence>
<dbReference type="Pfam" id="PF15919">
    <property type="entry name" value="HicB_lk_antitox"/>
    <property type="match status" value="1"/>
</dbReference>
<evidence type="ECO:0000313" key="3">
    <source>
        <dbReference type="EMBL" id="CAD6492865.1"/>
    </source>
</evidence>
<gene>
    <name evidence="2" type="ORF">DIAAKJNI_00001</name>
    <name evidence="3" type="ORF">EMLJLAPB_00389</name>
</gene>
<dbReference type="PANTHER" id="PTHR34504">
    <property type="entry name" value="ANTITOXIN HICB"/>
    <property type="match status" value="1"/>
</dbReference>
<dbReference type="InterPro" id="IPR035069">
    <property type="entry name" value="TTHA1013/TTHA0281-like"/>
</dbReference>
<dbReference type="EMBL" id="CAJHIS010000007">
    <property type="protein sequence ID" value="CAD6492865.1"/>
    <property type="molecule type" value="Genomic_DNA"/>
</dbReference>
<dbReference type="PANTHER" id="PTHR34504:SF2">
    <property type="entry name" value="UPF0150 PROTEIN SSL0259"/>
    <property type="match status" value="1"/>
</dbReference>
<dbReference type="InterPro" id="IPR051404">
    <property type="entry name" value="TA_system_antitoxin"/>
</dbReference>
<accession>A0A811T0H8</accession>
<comment type="caution">
    <text evidence="2">The sequence shown here is derived from an EMBL/GenBank/DDBJ whole genome shotgun (WGS) entry which is preliminary data.</text>
</comment>
<feature type="domain" description="HicB-like antitoxin of toxin-antitoxin system" evidence="1">
    <location>
        <begin position="3"/>
        <end position="60"/>
    </location>
</feature>
<proteinExistence type="predicted"/>
<sequence>MRYKVVIKEDLEDGGYNVSCPALPGCHSQGDTIEDALENIKEAIECYLESLEKDKIPIPVEPRMEVMEVTV</sequence>
<dbReference type="SUPFAM" id="SSF143100">
    <property type="entry name" value="TTHA1013/TTHA0281-like"/>
    <property type="match status" value="1"/>
</dbReference>
<dbReference type="Proteomes" id="UP000639006">
    <property type="component" value="Unassembled WGS sequence"/>
</dbReference>